<organism evidence="1 2">
    <name type="scientific">Camellia lanceoleosa</name>
    <dbReference type="NCBI Taxonomy" id="1840588"/>
    <lineage>
        <taxon>Eukaryota</taxon>
        <taxon>Viridiplantae</taxon>
        <taxon>Streptophyta</taxon>
        <taxon>Embryophyta</taxon>
        <taxon>Tracheophyta</taxon>
        <taxon>Spermatophyta</taxon>
        <taxon>Magnoliopsida</taxon>
        <taxon>eudicotyledons</taxon>
        <taxon>Gunneridae</taxon>
        <taxon>Pentapetalae</taxon>
        <taxon>asterids</taxon>
        <taxon>Ericales</taxon>
        <taxon>Theaceae</taxon>
        <taxon>Camellia</taxon>
    </lineage>
</organism>
<protein>
    <submittedName>
        <fullName evidence="1">Protein LITTLE ZIPPER 4</fullName>
    </submittedName>
</protein>
<reference evidence="1 2" key="1">
    <citation type="journal article" date="2022" name="Plant J.">
        <title>Chromosome-level genome of Camellia lanceoleosa provides a valuable resource for understanding genome evolution and self-incompatibility.</title>
        <authorList>
            <person name="Gong W."/>
            <person name="Xiao S."/>
            <person name="Wang L."/>
            <person name="Liao Z."/>
            <person name="Chang Y."/>
            <person name="Mo W."/>
            <person name="Hu G."/>
            <person name="Li W."/>
            <person name="Zhao G."/>
            <person name="Zhu H."/>
            <person name="Hu X."/>
            <person name="Ji K."/>
            <person name="Xiang X."/>
            <person name="Song Q."/>
            <person name="Yuan D."/>
            <person name="Jin S."/>
            <person name="Zhang L."/>
        </authorList>
    </citation>
    <scope>NUCLEOTIDE SEQUENCE [LARGE SCALE GENOMIC DNA]</scope>
    <source>
        <strain evidence="1">SQ_2022a</strain>
    </source>
</reference>
<gene>
    <name evidence="1" type="ORF">LOK49_LG01G00346</name>
</gene>
<sequence>MRASRIFDEAHWLAGTSLYELSESFAMPLMMMMRNELRKRIYRSREVFFLYPVTAPQNAKGNADKNEFLRKWWFLVSAPGHFGATWLSSFSKAPVITCYWLDSMTVHLLIDSTPPELQNQVTVKSWNAQGYLLLRGKADKLAFHITMGDVSCFGCLLPPFPSPLSLSLSLYIYIYIYTTIVSTEEDYQDLPPSDIQSLEPSFSLFSLNFSIFTRGLHKHSSMEKLNSQLYLQNCQIIQENEKLRKKAQRLNQENQVLLSELKQKLNKGQSNPNPKSEHSSWSTSTSNPKN</sequence>
<evidence type="ECO:0000313" key="1">
    <source>
        <dbReference type="EMBL" id="KAI8031410.1"/>
    </source>
</evidence>
<name>A0ACC0J3C3_9ERIC</name>
<proteinExistence type="predicted"/>
<evidence type="ECO:0000313" key="2">
    <source>
        <dbReference type="Proteomes" id="UP001060215"/>
    </source>
</evidence>
<keyword evidence="2" id="KW-1185">Reference proteome</keyword>
<accession>A0ACC0J3C3</accession>
<comment type="caution">
    <text evidence="1">The sequence shown here is derived from an EMBL/GenBank/DDBJ whole genome shotgun (WGS) entry which is preliminary data.</text>
</comment>
<dbReference type="Proteomes" id="UP001060215">
    <property type="component" value="Chromosome 1"/>
</dbReference>
<dbReference type="EMBL" id="CM045758">
    <property type="protein sequence ID" value="KAI8031410.1"/>
    <property type="molecule type" value="Genomic_DNA"/>
</dbReference>